<dbReference type="Proteomes" id="UP001497482">
    <property type="component" value="Chromosome 17"/>
</dbReference>
<accession>A0AAV2KC71</accession>
<evidence type="ECO:0000313" key="1">
    <source>
        <dbReference type="EMBL" id="CAL1586645.1"/>
    </source>
</evidence>
<dbReference type="PANTHER" id="PTHR31025:SF27">
    <property type="entry name" value="SI:CH211-193K19.2-RELATED"/>
    <property type="match status" value="1"/>
</dbReference>
<gene>
    <name evidence="1" type="ORF">KC01_LOCUS16671</name>
</gene>
<evidence type="ECO:0000313" key="2">
    <source>
        <dbReference type="Proteomes" id="UP001497482"/>
    </source>
</evidence>
<reference evidence="1 2" key="1">
    <citation type="submission" date="2024-04" db="EMBL/GenBank/DDBJ databases">
        <authorList>
            <person name="Waldvogel A.-M."/>
            <person name="Schoenle A."/>
        </authorList>
    </citation>
    <scope>NUCLEOTIDE SEQUENCE [LARGE SCALE GENOMIC DNA]</scope>
</reference>
<name>A0AAV2KC71_KNICA</name>
<keyword evidence="2" id="KW-1185">Reference proteome</keyword>
<organism evidence="1 2">
    <name type="scientific">Knipowitschia caucasica</name>
    <name type="common">Caucasian dwarf goby</name>
    <name type="synonym">Pomatoschistus caucasicus</name>
    <dbReference type="NCBI Taxonomy" id="637954"/>
    <lineage>
        <taxon>Eukaryota</taxon>
        <taxon>Metazoa</taxon>
        <taxon>Chordata</taxon>
        <taxon>Craniata</taxon>
        <taxon>Vertebrata</taxon>
        <taxon>Euteleostomi</taxon>
        <taxon>Actinopterygii</taxon>
        <taxon>Neopterygii</taxon>
        <taxon>Teleostei</taxon>
        <taxon>Neoteleostei</taxon>
        <taxon>Acanthomorphata</taxon>
        <taxon>Gobiaria</taxon>
        <taxon>Gobiiformes</taxon>
        <taxon>Gobioidei</taxon>
        <taxon>Gobiidae</taxon>
        <taxon>Gobiinae</taxon>
        <taxon>Knipowitschia</taxon>
    </lineage>
</organism>
<dbReference type="PANTHER" id="PTHR31025">
    <property type="entry name" value="SI:CH211-196P9.1-RELATED"/>
    <property type="match status" value="1"/>
</dbReference>
<protein>
    <submittedName>
        <fullName evidence="1">Uncharacterized protein</fullName>
    </submittedName>
</protein>
<proteinExistence type="predicted"/>
<dbReference type="AlphaFoldDB" id="A0AAV2KC71"/>
<sequence length="219" mass="25267">MLTSLCQHFRLYFSEVNTDAWDWVRDPFAPGSPNSLTGEAEEQLLEISCDRTLSDSYRHHSKLIELIRRKGGVNREKTQRLLQALDRSLDANIKRECLLKCLTIYLGEDLDQLFKEYLVVQWEEAEMELSRASMAVFVIREEDDSLQPHEIGVVIDGVKVLNMLPSVAHACAMLFGLMYVLNLSYPGELKHMFEALQKLFMEIDPKKMMRKVLSLSVKL</sequence>
<dbReference type="EMBL" id="OZ035839">
    <property type="protein sequence ID" value="CAL1586645.1"/>
    <property type="molecule type" value="Genomic_DNA"/>
</dbReference>